<dbReference type="PANTHER" id="PTHR30024">
    <property type="entry name" value="ALIPHATIC SULFONATES-BINDING PROTEIN-RELATED"/>
    <property type="match status" value="1"/>
</dbReference>
<dbReference type="AlphaFoldDB" id="A0AAU7MK61"/>
<keyword evidence="3 4" id="KW-0732">Signal</keyword>
<dbReference type="Gene3D" id="3.40.190.10">
    <property type="entry name" value="Periplasmic binding protein-like II"/>
    <property type="match status" value="1"/>
</dbReference>
<dbReference type="KEGG" id="mamm:ABNF92_15265"/>
<dbReference type="EMBL" id="CP157802">
    <property type="protein sequence ID" value="XBQ18800.1"/>
    <property type="molecule type" value="Genomic_DNA"/>
</dbReference>
<feature type="chain" id="PRO_5043661093" evidence="4">
    <location>
        <begin position="23"/>
        <end position="340"/>
    </location>
</feature>
<evidence type="ECO:0000313" key="6">
    <source>
        <dbReference type="EMBL" id="XBQ18800.1"/>
    </source>
</evidence>
<evidence type="ECO:0000256" key="1">
    <source>
        <dbReference type="ARBA" id="ARBA00004418"/>
    </source>
</evidence>
<evidence type="ECO:0000259" key="5">
    <source>
        <dbReference type="Pfam" id="PF09084"/>
    </source>
</evidence>
<feature type="signal peptide" evidence="4">
    <location>
        <begin position="1"/>
        <end position="22"/>
    </location>
</feature>
<accession>A0AAU7MK61</accession>
<feature type="domain" description="SsuA/THI5-like" evidence="5">
    <location>
        <begin position="41"/>
        <end position="246"/>
    </location>
</feature>
<dbReference type="SUPFAM" id="SSF53850">
    <property type="entry name" value="Periplasmic binding protein-like II"/>
    <property type="match status" value="1"/>
</dbReference>
<comment type="subcellular location">
    <subcellularLocation>
        <location evidence="1">Periplasm</location>
    </subcellularLocation>
</comment>
<dbReference type="InterPro" id="IPR015168">
    <property type="entry name" value="SsuA/THI5"/>
</dbReference>
<dbReference type="Pfam" id="PF09084">
    <property type="entry name" value="NMT1"/>
    <property type="match status" value="1"/>
</dbReference>
<dbReference type="GO" id="GO:0042597">
    <property type="term" value="C:periplasmic space"/>
    <property type="evidence" value="ECO:0007669"/>
    <property type="project" value="UniProtKB-SubCell"/>
</dbReference>
<dbReference type="PANTHER" id="PTHR30024:SF47">
    <property type="entry name" value="TAURINE-BINDING PERIPLASMIC PROTEIN"/>
    <property type="match status" value="1"/>
</dbReference>
<evidence type="ECO:0000256" key="2">
    <source>
        <dbReference type="ARBA" id="ARBA00010742"/>
    </source>
</evidence>
<name>A0AAU7MK61_9GAMM</name>
<dbReference type="RefSeq" id="WP_349342637.1">
    <property type="nucleotide sequence ID" value="NZ_CP157802.1"/>
</dbReference>
<evidence type="ECO:0000256" key="3">
    <source>
        <dbReference type="ARBA" id="ARBA00022729"/>
    </source>
</evidence>
<gene>
    <name evidence="6" type="ORF">ABNF92_15265</name>
</gene>
<protein>
    <submittedName>
        <fullName evidence="6">ABC transporter substrate-binding protein</fullName>
    </submittedName>
</protein>
<sequence length="340" mass="37074">MNWLKRGMPLVLLALLSSTALSAEKVRLSLFSWPGYGFWFIAQEKNLAPDLEFEIAIIEDPYESFALMSADALDVTSSTAEYAPIAADKEVPVKMVTYTNPSYGTDKIVLAPGVNSAEDLKGQSVAVLEGGLTQIFMGIWLEENGVSIDEVQFTNLIMDDAVGALVGGDVAAAEFWEPFGSQALDALPGATVVATSEEPGWIETALLGDAMYMSDYFLKEKPETAAKVMQAYFDAVDFWKANPTEANKIIAEGLNFPVADVEKVLGTDGEIYKGGIWIFDKAQAAKYMGLMPGELPLGLPNGQVTNNWETVTDWWLKFGLIEERHPMESGVDMTPLKSTL</sequence>
<organism evidence="6">
    <name type="scientific">Marinobacter sp. MMG032</name>
    <dbReference type="NCBI Taxonomy" id="3158548"/>
    <lineage>
        <taxon>Bacteria</taxon>
        <taxon>Pseudomonadati</taxon>
        <taxon>Pseudomonadota</taxon>
        <taxon>Gammaproteobacteria</taxon>
        <taxon>Pseudomonadales</taxon>
        <taxon>Marinobacteraceae</taxon>
        <taxon>Marinobacter</taxon>
    </lineage>
</organism>
<reference evidence="6" key="1">
    <citation type="submission" date="2024-05" db="EMBL/GenBank/DDBJ databases">
        <title>Draft Genome Sequences of Flagellimonas sp. MMG031 and Marinobacter sp. MMG032 Isolated from the dinoflagellate Symbiodinium pilosum.</title>
        <authorList>
            <person name="Shikuma N.J."/>
            <person name="Farrell M.V."/>
        </authorList>
    </citation>
    <scope>NUCLEOTIDE SEQUENCE</scope>
    <source>
        <strain evidence="6">MMG032</strain>
    </source>
</reference>
<comment type="similarity">
    <text evidence="2">Belongs to the bacterial solute-binding protein SsuA/TauA family.</text>
</comment>
<proteinExistence type="inferred from homology"/>
<evidence type="ECO:0000256" key="4">
    <source>
        <dbReference type="SAM" id="SignalP"/>
    </source>
</evidence>